<dbReference type="PROSITE" id="PS50297">
    <property type="entry name" value="ANK_REP_REGION"/>
    <property type="match status" value="1"/>
</dbReference>
<dbReference type="InterPro" id="IPR036770">
    <property type="entry name" value="Ankyrin_rpt-contain_sf"/>
</dbReference>
<protein>
    <submittedName>
        <fullName evidence="3">Ankyrin repeat domain-containing protein</fullName>
    </submittedName>
</protein>
<evidence type="ECO:0000256" key="1">
    <source>
        <dbReference type="PROSITE-ProRule" id="PRU00023"/>
    </source>
</evidence>
<evidence type="ECO:0000313" key="3">
    <source>
        <dbReference type="EMBL" id="MFC3764303.1"/>
    </source>
</evidence>
<proteinExistence type="predicted"/>
<organism evidence="3 4">
    <name type="scientific">Tenggerimyces flavus</name>
    <dbReference type="NCBI Taxonomy" id="1708749"/>
    <lineage>
        <taxon>Bacteria</taxon>
        <taxon>Bacillati</taxon>
        <taxon>Actinomycetota</taxon>
        <taxon>Actinomycetes</taxon>
        <taxon>Propionibacteriales</taxon>
        <taxon>Nocardioidaceae</taxon>
        <taxon>Tenggerimyces</taxon>
    </lineage>
</organism>
<feature type="region of interest" description="Disordered" evidence="2">
    <location>
        <begin position="57"/>
        <end position="80"/>
    </location>
</feature>
<dbReference type="EMBL" id="JBHRZH010000023">
    <property type="protein sequence ID" value="MFC3764303.1"/>
    <property type="molecule type" value="Genomic_DNA"/>
</dbReference>
<dbReference type="PROSITE" id="PS50088">
    <property type="entry name" value="ANK_REPEAT"/>
    <property type="match status" value="1"/>
</dbReference>
<gene>
    <name evidence="3" type="ORF">ACFOUW_25935</name>
</gene>
<dbReference type="SMART" id="SM00248">
    <property type="entry name" value="ANK"/>
    <property type="match status" value="1"/>
</dbReference>
<keyword evidence="1" id="KW-0040">ANK repeat</keyword>
<dbReference type="Gene3D" id="1.25.40.20">
    <property type="entry name" value="Ankyrin repeat-containing domain"/>
    <property type="match status" value="1"/>
</dbReference>
<comment type="caution">
    <text evidence="3">The sequence shown here is derived from an EMBL/GenBank/DDBJ whole genome shotgun (WGS) entry which is preliminary data.</text>
</comment>
<evidence type="ECO:0000256" key="2">
    <source>
        <dbReference type="SAM" id="MobiDB-lite"/>
    </source>
</evidence>
<evidence type="ECO:0000313" key="4">
    <source>
        <dbReference type="Proteomes" id="UP001595699"/>
    </source>
</evidence>
<dbReference type="Pfam" id="PF13637">
    <property type="entry name" value="Ank_4"/>
    <property type="match status" value="1"/>
</dbReference>
<dbReference type="RefSeq" id="WP_205115194.1">
    <property type="nucleotide sequence ID" value="NZ_JAFBCM010000001.1"/>
</dbReference>
<feature type="repeat" description="ANK" evidence="1">
    <location>
        <begin position="31"/>
        <end position="63"/>
    </location>
</feature>
<sequence length="91" mass="8914">MDSAADVRELYGAAGTLLLELGADPNVLDDGGANALHHAAAAGSLEVASALLAAGADRDAGRSPCGPRPSCGRGTSSTSPSCACCSRTVWA</sequence>
<dbReference type="InterPro" id="IPR002110">
    <property type="entry name" value="Ankyrin_rpt"/>
</dbReference>
<accession>A0ABV7YJN9</accession>
<dbReference type="SUPFAM" id="SSF48403">
    <property type="entry name" value="Ankyrin repeat"/>
    <property type="match status" value="1"/>
</dbReference>
<dbReference type="Proteomes" id="UP001595699">
    <property type="component" value="Unassembled WGS sequence"/>
</dbReference>
<name>A0ABV7YJN9_9ACTN</name>
<reference evidence="4" key="1">
    <citation type="journal article" date="2019" name="Int. J. Syst. Evol. Microbiol.">
        <title>The Global Catalogue of Microorganisms (GCM) 10K type strain sequencing project: providing services to taxonomists for standard genome sequencing and annotation.</title>
        <authorList>
            <consortium name="The Broad Institute Genomics Platform"/>
            <consortium name="The Broad Institute Genome Sequencing Center for Infectious Disease"/>
            <person name="Wu L."/>
            <person name="Ma J."/>
        </authorList>
    </citation>
    <scope>NUCLEOTIDE SEQUENCE [LARGE SCALE GENOMIC DNA]</scope>
    <source>
        <strain evidence="4">CGMCC 4.7241</strain>
    </source>
</reference>
<keyword evidence="4" id="KW-1185">Reference proteome</keyword>